<proteinExistence type="predicted"/>
<feature type="signal peptide" evidence="1">
    <location>
        <begin position="1"/>
        <end position="18"/>
    </location>
</feature>
<evidence type="ECO:0000313" key="2">
    <source>
        <dbReference type="EMBL" id="TWB87261.1"/>
    </source>
</evidence>
<keyword evidence="1" id="KW-0732">Signal</keyword>
<accession>A0A560KVI8</accession>
<gene>
    <name evidence="2" type="ORF">FBZ93_12242</name>
</gene>
<dbReference type="RefSeq" id="WP_146992700.1">
    <property type="nucleotide sequence ID" value="NZ_VITY01000022.1"/>
</dbReference>
<protein>
    <submittedName>
        <fullName evidence="2">Uncharacterized protein</fullName>
    </submittedName>
</protein>
<evidence type="ECO:0000256" key="1">
    <source>
        <dbReference type="SAM" id="SignalP"/>
    </source>
</evidence>
<dbReference type="OrthoDB" id="7172943at2"/>
<dbReference type="NCBIfam" id="NF047637">
    <property type="entry name" value="lipo_CC0125"/>
    <property type="match status" value="1"/>
</dbReference>
<reference evidence="2 3" key="1">
    <citation type="submission" date="2019-06" db="EMBL/GenBank/DDBJ databases">
        <title>Genomic Encyclopedia of Type Strains, Phase IV (KMG-V): Genome sequencing to study the core and pangenomes of soil and plant-associated prokaryotes.</title>
        <authorList>
            <person name="Whitman W."/>
        </authorList>
    </citation>
    <scope>NUCLEOTIDE SEQUENCE [LARGE SCALE GENOMIC DNA]</scope>
    <source>
        <strain evidence="2 3">BR 10355</strain>
    </source>
</reference>
<dbReference type="Proteomes" id="UP000321304">
    <property type="component" value="Unassembled WGS sequence"/>
</dbReference>
<name>A0A560KVI8_9BRAD</name>
<sequence>MKRSFAIGFILAEFFASAGISIAADAPPAAAASGPAKLAQASDNLPMVPPAKPGVFTAQKRDDSRFHLVVAGHKFTTRSDIEKYLAYRAAELTMEQKASWFTLAESRANGDTAPMPKRDPAGLRYSFRMDYFRPVWRYKTSSSSAWKTWSPFAGAAFISDDAKSITDFEVSADIVLHKGQMDDADPLAFEAGAVSDLLINQVSPPE</sequence>
<dbReference type="EMBL" id="VITY01000022">
    <property type="protein sequence ID" value="TWB87261.1"/>
    <property type="molecule type" value="Genomic_DNA"/>
</dbReference>
<evidence type="ECO:0000313" key="3">
    <source>
        <dbReference type="Proteomes" id="UP000321304"/>
    </source>
</evidence>
<feature type="chain" id="PRO_5021819472" evidence="1">
    <location>
        <begin position="19"/>
        <end position="206"/>
    </location>
</feature>
<dbReference type="AlphaFoldDB" id="A0A560KVI8"/>
<comment type="caution">
    <text evidence="2">The sequence shown here is derived from an EMBL/GenBank/DDBJ whole genome shotgun (WGS) entry which is preliminary data.</text>
</comment>
<organism evidence="2 3">
    <name type="scientific">Bradyrhizobium macuxiense</name>
    <dbReference type="NCBI Taxonomy" id="1755647"/>
    <lineage>
        <taxon>Bacteria</taxon>
        <taxon>Pseudomonadati</taxon>
        <taxon>Pseudomonadota</taxon>
        <taxon>Alphaproteobacteria</taxon>
        <taxon>Hyphomicrobiales</taxon>
        <taxon>Nitrobacteraceae</taxon>
        <taxon>Bradyrhizobium</taxon>
    </lineage>
</organism>
<keyword evidence="3" id="KW-1185">Reference proteome</keyword>